<dbReference type="RefSeq" id="WP_089756397.1">
    <property type="nucleotide sequence ID" value="NZ_FNKL01000003.1"/>
</dbReference>
<dbReference type="Proteomes" id="UP000199627">
    <property type="component" value="Unassembled WGS sequence"/>
</dbReference>
<dbReference type="STRING" id="311333.SAMN05421664_2893"/>
<evidence type="ECO:0000313" key="1">
    <source>
        <dbReference type="EMBL" id="SDQ86531.1"/>
    </source>
</evidence>
<evidence type="ECO:0000313" key="2">
    <source>
        <dbReference type="Proteomes" id="UP000199627"/>
    </source>
</evidence>
<name>A0A1H1ECJ3_9FLAO</name>
<keyword evidence="2" id="KW-1185">Reference proteome</keyword>
<protein>
    <submittedName>
        <fullName evidence="1">Uncharacterized protein</fullName>
    </submittedName>
</protein>
<proteinExistence type="predicted"/>
<gene>
    <name evidence="1" type="ORF">SAMN05421664_2893</name>
</gene>
<accession>A0A1H1ECJ3</accession>
<dbReference type="EMBL" id="FNKL01000003">
    <property type="protein sequence ID" value="SDQ86531.1"/>
    <property type="molecule type" value="Genomic_DNA"/>
</dbReference>
<organism evidence="1 2">
    <name type="scientific">Chryseobacterium soldanellicola</name>
    <dbReference type="NCBI Taxonomy" id="311333"/>
    <lineage>
        <taxon>Bacteria</taxon>
        <taxon>Pseudomonadati</taxon>
        <taxon>Bacteroidota</taxon>
        <taxon>Flavobacteriia</taxon>
        <taxon>Flavobacteriales</taxon>
        <taxon>Weeksellaceae</taxon>
        <taxon>Chryseobacterium group</taxon>
        <taxon>Chryseobacterium</taxon>
    </lineage>
</organism>
<dbReference type="AlphaFoldDB" id="A0A1H1ECJ3"/>
<reference evidence="2" key="1">
    <citation type="submission" date="2016-10" db="EMBL/GenBank/DDBJ databases">
        <authorList>
            <person name="Varghese N."/>
            <person name="Submissions S."/>
        </authorList>
    </citation>
    <scope>NUCLEOTIDE SEQUENCE [LARGE SCALE GENOMIC DNA]</scope>
    <source>
        <strain evidence="2">DSM 17072</strain>
    </source>
</reference>
<sequence>MKNFFSFFVIIFFPVFHAQELKNFVVPKGYTKIAETKGDLDKDGKDEIVLVFNTDKKVKSDFNNGYQREFFILKNNNGKLQIWRKNSTVIFASETGFYPEYNPIPDVKIKNGCIIISQKFNTNSRHTQAYIHTFRFQNGDFYLIGSVSTFDDTCEFNMLNEINFSTGKAIVNENYSSCDEEEKNIPKDYHKEFIHKLSSLVKMNNFTPGENSFKIPNSDKYFNY</sequence>
<dbReference type="OrthoDB" id="86940at2"/>